<dbReference type="eggNOG" id="KOG4341">
    <property type="taxonomic scope" value="Eukaryota"/>
</dbReference>
<dbReference type="SUPFAM" id="SSF52047">
    <property type="entry name" value="RNI-like"/>
    <property type="match status" value="1"/>
</dbReference>
<dbReference type="SMART" id="SM00367">
    <property type="entry name" value="LRR_CC"/>
    <property type="match status" value="7"/>
</dbReference>
<dbReference type="EMBL" id="GL349447">
    <property type="protein sequence ID" value="KNC47539.1"/>
    <property type="molecule type" value="Genomic_DNA"/>
</dbReference>
<organism evidence="2 3">
    <name type="scientific">Thecamonas trahens ATCC 50062</name>
    <dbReference type="NCBI Taxonomy" id="461836"/>
    <lineage>
        <taxon>Eukaryota</taxon>
        <taxon>Apusozoa</taxon>
        <taxon>Apusomonadida</taxon>
        <taxon>Apusomonadidae</taxon>
        <taxon>Thecamonas</taxon>
    </lineage>
</organism>
<dbReference type="OrthoDB" id="549243at2759"/>
<dbReference type="PANTHER" id="PTHR13318">
    <property type="entry name" value="PARTNER OF PAIRED, ISOFORM B-RELATED"/>
    <property type="match status" value="1"/>
</dbReference>
<name>A0A0L0D5B4_THETB</name>
<dbReference type="OMA" id="KCNHVTD"/>
<dbReference type="PANTHER" id="PTHR13318:SF190">
    <property type="entry name" value="PARTNER OF PAIRED, ISOFORM B"/>
    <property type="match status" value="1"/>
</dbReference>
<sequence length="346" mass="34810">MANHLDVGPSTLYDGDNAAFVASLDSSTATEQPAAVNVAPPSHWGAPEAAVVAAACPSLKALRLWSISGITAPGIATAVASWPDLISFVAYSCDSFSDDDAAELAPLAQLEELNLYGCASVGPRGLRALTPLPSLTTLTLEYLDRITDAALIPLLSAAPGLTSLNITRCSKLTDAVLLALAEHAPSLTSLHVERVHGVTDAGLVALAAGCPQLTSLCTLSHAITDAGVAALAVLPLANLNLAYSAVSDAGLAALLSGPSLCASELVEIGLTGAKAVTDAGICALASQAPQLARFNLFRLPCVTDAGNRVVSVVNDAPSPSRAADIAAAVAAAQPIPPDTTPASTSI</sequence>
<protein>
    <submittedName>
        <fullName evidence="2">F-box/LRR-repeat protein 20</fullName>
    </submittedName>
</protein>
<evidence type="ECO:0000259" key="1">
    <source>
        <dbReference type="Pfam" id="PF25372"/>
    </source>
</evidence>
<dbReference type="Pfam" id="PF25372">
    <property type="entry name" value="DUF7885"/>
    <property type="match status" value="1"/>
</dbReference>
<dbReference type="GO" id="GO:0019005">
    <property type="term" value="C:SCF ubiquitin ligase complex"/>
    <property type="evidence" value="ECO:0007669"/>
    <property type="project" value="TreeGrafter"/>
</dbReference>
<reference evidence="2 3" key="1">
    <citation type="submission" date="2010-05" db="EMBL/GenBank/DDBJ databases">
        <title>The Genome Sequence of Thecamonas trahens ATCC 50062.</title>
        <authorList>
            <consortium name="The Broad Institute Genome Sequencing Platform"/>
            <person name="Russ C."/>
            <person name="Cuomo C."/>
            <person name="Shea T."/>
            <person name="Young S.K."/>
            <person name="Zeng Q."/>
            <person name="Koehrsen M."/>
            <person name="Haas B."/>
            <person name="Borodovsky M."/>
            <person name="Guigo R."/>
            <person name="Alvarado L."/>
            <person name="Berlin A."/>
            <person name="Bochicchio J."/>
            <person name="Borenstein D."/>
            <person name="Chapman S."/>
            <person name="Chen Z."/>
            <person name="Freedman E."/>
            <person name="Gellesch M."/>
            <person name="Goldberg J."/>
            <person name="Griggs A."/>
            <person name="Gujja S."/>
            <person name="Heilman E."/>
            <person name="Heiman D."/>
            <person name="Hepburn T."/>
            <person name="Howarth C."/>
            <person name="Jen D."/>
            <person name="Larson L."/>
            <person name="Mehta T."/>
            <person name="Park D."/>
            <person name="Pearson M."/>
            <person name="Roberts A."/>
            <person name="Saif S."/>
            <person name="Shenoy N."/>
            <person name="Sisk P."/>
            <person name="Stolte C."/>
            <person name="Sykes S."/>
            <person name="Thomson T."/>
            <person name="Walk T."/>
            <person name="White J."/>
            <person name="Yandava C."/>
            <person name="Burger G."/>
            <person name="Gray M.W."/>
            <person name="Holland P.W.H."/>
            <person name="King N."/>
            <person name="Lang F.B.F."/>
            <person name="Roger A.J."/>
            <person name="Ruiz-Trillo I."/>
            <person name="Lander E."/>
            <person name="Nusbaum C."/>
        </authorList>
    </citation>
    <scope>NUCLEOTIDE SEQUENCE [LARGE SCALE GENOMIC DNA]</scope>
    <source>
        <strain evidence="2 3">ATCC 50062</strain>
    </source>
</reference>
<dbReference type="Proteomes" id="UP000054408">
    <property type="component" value="Unassembled WGS sequence"/>
</dbReference>
<accession>A0A0L0D5B4</accession>
<dbReference type="AlphaFoldDB" id="A0A0L0D5B4"/>
<feature type="domain" description="F-box/LRR-repeat protein 15-like leucin rich repeat" evidence="1">
    <location>
        <begin position="52"/>
        <end position="233"/>
    </location>
</feature>
<dbReference type="RefSeq" id="XP_013759471.1">
    <property type="nucleotide sequence ID" value="XM_013904017.1"/>
</dbReference>
<dbReference type="InterPro" id="IPR006553">
    <property type="entry name" value="Leu-rich_rpt_Cys-con_subtyp"/>
</dbReference>
<proteinExistence type="predicted"/>
<evidence type="ECO:0000313" key="3">
    <source>
        <dbReference type="Proteomes" id="UP000054408"/>
    </source>
</evidence>
<dbReference type="GeneID" id="25562232"/>
<gene>
    <name evidence="2" type="ORF">AMSG_02563</name>
</gene>
<keyword evidence="3" id="KW-1185">Reference proteome</keyword>
<dbReference type="InterPro" id="IPR057207">
    <property type="entry name" value="FBXL15_LRR"/>
</dbReference>
<dbReference type="InterPro" id="IPR032675">
    <property type="entry name" value="LRR_dom_sf"/>
</dbReference>
<dbReference type="GO" id="GO:0031146">
    <property type="term" value="P:SCF-dependent proteasomal ubiquitin-dependent protein catabolic process"/>
    <property type="evidence" value="ECO:0007669"/>
    <property type="project" value="TreeGrafter"/>
</dbReference>
<evidence type="ECO:0000313" key="2">
    <source>
        <dbReference type="EMBL" id="KNC47539.1"/>
    </source>
</evidence>
<dbReference type="Gene3D" id="3.80.10.10">
    <property type="entry name" value="Ribonuclease Inhibitor"/>
    <property type="match status" value="2"/>
</dbReference>